<organism evidence="2">
    <name type="scientific">marine metagenome</name>
    <dbReference type="NCBI Taxonomy" id="408172"/>
    <lineage>
        <taxon>unclassified sequences</taxon>
        <taxon>metagenomes</taxon>
        <taxon>ecological metagenomes</taxon>
    </lineage>
</organism>
<evidence type="ECO:0000313" key="2">
    <source>
        <dbReference type="EMBL" id="SVD37457.1"/>
    </source>
</evidence>
<feature type="region of interest" description="Disordered" evidence="1">
    <location>
        <begin position="1"/>
        <end position="34"/>
    </location>
</feature>
<sequence length="88" mass="9418">MVETKISHGSHPSSTDPDSLLGGQGPSNRLNVRRSGGRLRSLTPLFGLLFIVSLVSACGTGERAVEIAALRKMVAETQLLVAEYRVQL</sequence>
<accession>A0A382UTJ9</accession>
<dbReference type="EMBL" id="UINC01146620">
    <property type="protein sequence ID" value="SVD37457.1"/>
    <property type="molecule type" value="Genomic_DNA"/>
</dbReference>
<gene>
    <name evidence="2" type="ORF">METZ01_LOCUS390311</name>
</gene>
<protein>
    <submittedName>
        <fullName evidence="2">Uncharacterized protein</fullName>
    </submittedName>
</protein>
<dbReference type="AlphaFoldDB" id="A0A382UTJ9"/>
<evidence type="ECO:0000256" key="1">
    <source>
        <dbReference type="SAM" id="MobiDB-lite"/>
    </source>
</evidence>
<reference evidence="2" key="1">
    <citation type="submission" date="2018-05" db="EMBL/GenBank/DDBJ databases">
        <authorList>
            <person name="Lanie J.A."/>
            <person name="Ng W.-L."/>
            <person name="Kazmierczak K.M."/>
            <person name="Andrzejewski T.M."/>
            <person name="Davidsen T.M."/>
            <person name="Wayne K.J."/>
            <person name="Tettelin H."/>
            <person name="Glass J.I."/>
            <person name="Rusch D."/>
            <person name="Podicherti R."/>
            <person name="Tsui H.-C.T."/>
            <person name="Winkler M.E."/>
        </authorList>
    </citation>
    <scope>NUCLEOTIDE SEQUENCE</scope>
</reference>
<name>A0A382UTJ9_9ZZZZ</name>
<proteinExistence type="predicted"/>
<feature type="non-terminal residue" evidence="2">
    <location>
        <position position="88"/>
    </location>
</feature>